<dbReference type="GO" id="GO:0004553">
    <property type="term" value="F:hydrolase activity, hydrolyzing O-glycosyl compounds"/>
    <property type="evidence" value="ECO:0007669"/>
    <property type="project" value="InterPro"/>
</dbReference>
<evidence type="ECO:0000256" key="4">
    <source>
        <dbReference type="ARBA" id="ARBA00023295"/>
    </source>
</evidence>
<keyword evidence="4 5" id="KW-0326">Glycosidase</keyword>
<dbReference type="InterPro" id="IPR006710">
    <property type="entry name" value="Glyco_hydro_43"/>
</dbReference>
<reference evidence="6" key="2">
    <citation type="submission" date="2020-10" db="EMBL/GenBank/DDBJ databases">
        <title>Mucilaginibacter sp. nov., isolated from soil.</title>
        <authorList>
            <person name="Jeon C.O."/>
        </authorList>
    </citation>
    <scope>NUCLEOTIDE SEQUENCE</scope>
    <source>
        <strain evidence="6">R11</strain>
    </source>
</reference>
<reference evidence="6" key="1">
    <citation type="submission" date="2020-01" db="EMBL/GenBank/DDBJ databases">
        <authorList>
            <person name="Seo Y.L."/>
        </authorList>
    </citation>
    <scope>NUCLEOTIDE SEQUENCE</scope>
    <source>
        <strain evidence="6">R11</strain>
    </source>
</reference>
<dbReference type="RefSeq" id="WP_166584153.1">
    <property type="nucleotide sequence ID" value="NZ_WWEO01000035.1"/>
</dbReference>
<dbReference type="PANTHER" id="PTHR43301:SF3">
    <property type="entry name" value="ARABINAN ENDO-1,5-ALPHA-L-ARABINOSIDASE A-RELATED"/>
    <property type="match status" value="1"/>
</dbReference>
<comment type="caution">
    <text evidence="6">The sequence shown here is derived from an EMBL/GenBank/DDBJ whole genome shotgun (WGS) entry which is preliminary data.</text>
</comment>
<accession>A0A965ZDQ5</accession>
<dbReference type="PANTHER" id="PTHR43301">
    <property type="entry name" value="ARABINAN ENDO-1,5-ALPHA-L-ARABINOSIDASE"/>
    <property type="match status" value="1"/>
</dbReference>
<dbReference type="EMBL" id="WWEO01000035">
    <property type="protein sequence ID" value="NCD68129.1"/>
    <property type="molecule type" value="Genomic_DNA"/>
</dbReference>
<dbReference type="InterPro" id="IPR023296">
    <property type="entry name" value="Glyco_hydro_beta-prop_sf"/>
</dbReference>
<evidence type="ECO:0000256" key="1">
    <source>
        <dbReference type="ARBA" id="ARBA00004834"/>
    </source>
</evidence>
<protein>
    <submittedName>
        <fullName evidence="6">Family 43 glycosylhydrolase</fullName>
    </submittedName>
</protein>
<dbReference type="GO" id="GO:0005975">
    <property type="term" value="P:carbohydrate metabolic process"/>
    <property type="evidence" value="ECO:0007669"/>
    <property type="project" value="InterPro"/>
</dbReference>
<name>A0A965ZDQ5_9SPHI</name>
<dbReference type="CDD" id="cd08983">
    <property type="entry name" value="GH43_Bt3655-like"/>
    <property type="match status" value="1"/>
</dbReference>
<dbReference type="Pfam" id="PF04616">
    <property type="entry name" value="Glyco_hydro_43"/>
    <property type="match status" value="1"/>
</dbReference>
<evidence type="ECO:0000313" key="6">
    <source>
        <dbReference type="EMBL" id="NCD68129.1"/>
    </source>
</evidence>
<comment type="similarity">
    <text evidence="2 5">Belongs to the glycosyl hydrolase 43 family.</text>
</comment>
<evidence type="ECO:0000256" key="3">
    <source>
        <dbReference type="ARBA" id="ARBA00022801"/>
    </source>
</evidence>
<evidence type="ECO:0000313" key="7">
    <source>
        <dbReference type="Proteomes" id="UP000638732"/>
    </source>
</evidence>
<evidence type="ECO:0000256" key="2">
    <source>
        <dbReference type="ARBA" id="ARBA00009865"/>
    </source>
</evidence>
<organism evidence="6 7">
    <name type="scientific">Mucilaginibacter agri</name>
    <dbReference type="NCBI Taxonomy" id="2695265"/>
    <lineage>
        <taxon>Bacteria</taxon>
        <taxon>Pseudomonadati</taxon>
        <taxon>Bacteroidota</taxon>
        <taxon>Sphingobacteriia</taxon>
        <taxon>Sphingobacteriales</taxon>
        <taxon>Sphingobacteriaceae</taxon>
        <taxon>Mucilaginibacter</taxon>
    </lineage>
</organism>
<keyword evidence="3 5" id="KW-0378">Hydrolase</keyword>
<evidence type="ECO:0000256" key="5">
    <source>
        <dbReference type="RuleBase" id="RU361187"/>
    </source>
</evidence>
<sequence length="332" mass="37392">MIKRTLYFVAISLILLSFVKERPLTAATKKDHGVADSVYLFAYFTGNGENGESIRFALSDDGYNYKALNYNEPVISSGAISSTGGLRDPHIIRGVDGKTFFMVATDMNTVKYGWNTPDSSMVLLKSKDLVHWQSSVVNIPKLFPAFAAVNRVWAPQTIYDKQKKQYMLYWSMRFGKGADKIYYAYATNDFKNIATEPKQLFFKPDSGACIDGDIVMKDGKYHLFFKTEGNGNGIRKAVSANLTSGYQLTGGVLNQTTEAVEGADVFKMINSDQWILMYDVYMKGKYQFCKSTDLEKFSVIDNEVSMDFHPRHGTVMHISAKEAKALRDHFAR</sequence>
<proteinExistence type="inferred from homology"/>
<comment type="pathway">
    <text evidence="1">Glycan metabolism; L-arabinan degradation.</text>
</comment>
<dbReference type="AlphaFoldDB" id="A0A965ZDQ5"/>
<dbReference type="SUPFAM" id="SSF75005">
    <property type="entry name" value="Arabinanase/levansucrase/invertase"/>
    <property type="match status" value="1"/>
</dbReference>
<gene>
    <name evidence="6" type="ORF">GSY63_02025</name>
</gene>
<dbReference type="Gene3D" id="2.115.10.20">
    <property type="entry name" value="Glycosyl hydrolase domain, family 43"/>
    <property type="match status" value="1"/>
</dbReference>
<dbReference type="InterPro" id="IPR050727">
    <property type="entry name" value="GH43_arabinanases"/>
</dbReference>
<keyword evidence="7" id="KW-1185">Reference proteome</keyword>
<dbReference type="Proteomes" id="UP000638732">
    <property type="component" value="Unassembled WGS sequence"/>
</dbReference>